<name>A0ABT0QEM3_9FLAO</name>
<accession>A0ABT0QEM3</accession>
<gene>
    <name evidence="2" type="ORF">M3P09_05380</name>
</gene>
<comment type="caution">
    <text evidence="2">The sequence shown here is derived from an EMBL/GenBank/DDBJ whole genome shotgun (WGS) entry which is preliminary data.</text>
</comment>
<sequence>MNWIKHMLDKAAINSGQRKIQLQFLAILCIIAISIIGYKFYIKEWTLNITFISIAILLLIVGILYKKTILLKPFLWIWLLFGLLLGEITSSIILAFIFYLLFFPITFILRKANSKKRISKPQWFSRENDNIDYHKLY</sequence>
<organism evidence="2 3">
    <name type="scientific">Jejuia spongiicola</name>
    <dbReference type="NCBI Taxonomy" id="2942207"/>
    <lineage>
        <taxon>Bacteria</taxon>
        <taxon>Pseudomonadati</taxon>
        <taxon>Bacteroidota</taxon>
        <taxon>Flavobacteriia</taxon>
        <taxon>Flavobacteriales</taxon>
        <taxon>Flavobacteriaceae</taxon>
        <taxon>Jejuia</taxon>
    </lineage>
</organism>
<evidence type="ECO:0000313" key="3">
    <source>
        <dbReference type="Proteomes" id="UP001165381"/>
    </source>
</evidence>
<dbReference type="EMBL" id="JAMFLZ010000002">
    <property type="protein sequence ID" value="MCL6294415.1"/>
    <property type="molecule type" value="Genomic_DNA"/>
</dbReference>
<keyword evidence="1" id="KW-0812">Transmembrane</keyword>
<proteinExistence type="predicted"/>
<protein>
    <submittedName>
        <fullName evidence="2">SxtJ family membrane protein</fullName>
    </submittedName>
</protein>
<dbReference type="RefSeq" id="WP_249972313.1">
    <property type="nucleotide sequence ID" value="NZ_JAMFLZ010000002.1"/>
</dbReference>
<keyword evidence="3" id="KW-1185">Reference proteome</keyword>
<dbReference type="InterPro" id="IPR045781">
    <property type="entry name" value="SxtJ"/>
</dbReference>
<dbReference type="Pfam" id="PF19588">
    <property type="entry name" value="SxtJ"/>
    <property type="match status" value="1"/>
</dbReference>
<dbReference type="Proteomes" id="UP001165381">
    <property type="component" value="Unassembled WGS sequence"/>
</dbReference>
<keyword evidence="1" id="KW-1133">Transmembrane helix</keyword>
<feature type="transmembrane region" description="Helical" evidence="1">
    <location>
        <begin position="45"/>
        <end position="65"/>
    </location>
</feature>
<feature type="transmembrane region" description="Helical" evidence="1">
    <location>
        <begin position="20"/>
        <end position="38"/>
    </location>
</feature>
<reference evidence="2" key="1">
    <citation type="submission" date="2022-05" db="EMBL/GenBank/DDBJ databases">
        <authorList>
            <person name="Park J.-S."/>
        </authorList>
    </citation>
    <scope>NUCLEOTIDE SEQUENCE</scope>
    <source>
        <strain evidence="2">2012CJ34-3</strain>
    </source>
</reference>
<evidence type="ECO:0000256" key="1">
    <source>
        <dbReference type="SAM" id="Phobius"/>
    </source>
</evidence>
<evidence type="ECO:0000313" key="2">
    <source>
        <dbReference type="EMBL" id="MCL6294415.1"/>
    </source>
</evidence>
<feature type="transmembrane region" description="Helical" evidence="1">
    <location>
        <begin position="77"/>
        <end position="109"/>
    </location>
</feature>
<keyword evidence="1" id="KW-0472">Membrane</keyword>